<dbReference type="Pfam" id="PF00989">
    <property type="entry name" value="PAS"/>
    <property type="match status" value="1"/>
</dbReference>
<dbReference type="InterPro" id="IPR036097">
    <property type="entry name" value="HisK_dim/P_sf"/>
</dbReference>
<dbReference type="SUPFAM" id="SSF55874">
    <property type="entry name" value="ATPase domain of HSP90 chaperone/DNA topoisomerase II/histidine kinase"/>
    <property type="match status" value="1"/>
</dbReference>
<dbReference type="PROSITE" id="PS50046">
    <property type="entry name" value="PHYTOCHROME_2"/>
    <property type="match status" value="1"/>
</dbReference>
<keyword evidence="15" id="KW-1185">Reference proteome</keyword>
<evidence type="ECO:0000259" key="13">
    <source>
        <dbReference type="PROSITE" id="PS50113"/>
    </source>
</evidence>
<dbReference type="SMART" id="SM00065">
    <property type="entry name" value="GAF"/>
    <property type="match status" value="2"/>
</dbReference>
<comment type="similarity">
    <text evidence="2">In the N-terminal section; belongs to the phytochrome family.</text>
</comment>
<feature type="coiled-coil region" evidence="8">
    <location>
        <begin position="823"/>
        <end position="850"/>
    </location>
</feature>
<evidence type="ECO:0000256" key="1">
    <source>
        <dbReference type="ARBA" id="ARBA00000085"/>
    </source>
</evidence>
<dbReference type="Gene3D" id="3.30.450.40">
    <property type="match status" value="2"/>
</dbReference>
<dbReference type="CDD" id="cd00130">
    <property type="entry name" value="PAS"/>
    <property type="match status" value="4"/>
</dbReference>
<dbReference type="PROSITE" id="PS50109">
    <property type="entry name" value="HIS_KIN"/>
    <property type="match status" value="1"/>
</dbReference>
<feature type="domain" description="PAS" evidence="12">
    <location>
        <begin position="591"/>
        <end position="636"/>
    </location>
</feature>
<dbReference type="Pfam" id="PF01590">
    <property type="entry name" value="GAF"/>
    <property type="match status" value="2"/>
</dbReference>
<dbReference type="InterPro" id="IPR013655">
    <property type="entry name" value="PAS_fold_3"/>
</dbReference>
<dbReference type="EMBL" id="CP051167">
    <property type="protein sequence ID" value="QIZ72533.1"/>
    <property type="molecule type" value="Genomic_DNA"/>
</dbReference>
<feature type="region of interest" description="Disordered" evidence="9">
    <location>
        <begin position="1"/>
        <end position="25"/>
    </location>
</feature>
<dbReference type="CDD" id="cd00082">
    <property type="entry name" value="HisKA"/>
    <property type="match status" value="1"/>
</dbReference>
<evidence type="ECO:0000256" key="8">
    <source>
        <dbReference type="SAM" id="Coils"/>
    </source>
</evidence>
<dbReference type="InterPro" id="IPR003594">
    <property type="entry name" value="HATPase_dom"/>
</dbReference>
<evidence type="ECO:0000256" key="5">
    <source>
        <dbReference type="ARBA" id="ARBA00022679"/>
    </source>
</evidence>
<name>A0A6H1U3C2_9CYAN</name>
<dbReference type="PANTHER" id="PTHR43304:SF1">
    <property type="entry name" value="PAC DOMAIN-CONTAINING PROTEIN"/>
    <property type="match status" value="1"/>
</dbReference>
<evidence type="ECO:0000256" key="3">
    <source>
        <dbReference type="ARBA" id="ARBA00012438"/>
    </source>
</evidence>
<dbReference type="Gene3D" id="1.10.287.130">
    <property type="match status" value="1"/>
</dbReference>
<evidence type="ECO:0000256" key="7">
    <source>
        <dbReference type="ARBA" id="ARBA00023012"/>
    </source>
</evidence>
<evidence type="ECO:0000259" key="11">
    <source>
        <dbReference type="PROSITE" id="PS50109"/>
    </source>
</evidence>
<dbReference type="InterPro" id="IPR003661">
    <property type="entry name" value="HisK_dim/P_dom"/>
</dbReference>
<dbReference type="InterPro" id="IPR035965">
    <property type="entry name" value="PAS-like_dom_sf"/>
</dbReference>
<dbReference type="SMART" id="SM00388">
    <property type="entry name" value="HisKA"/>
    <property type="match status" value="1"/>
</dbReference>
<evidence type="ECO:0000256" key="4">
    <source>
        <dbReference type="ARBA" id="ARBA00022553"/>
    </source>
</evidence>
<dbReference type="Pfam" id="PF08448">
    <property type="entry name" value="PAS_4"/>
    <property type="match status" value="2"/>
</dbReference>
<sequence>MKMQLSSHPKGFRGKPHKRQSQQTLSHAKLLQGIAQANYQLLSIDDRERAIDSALQILGTATQVDRVYLLEAHPHPETEQSCMTQRFGWVRPCLQSELSACLVENLAVETEQLRDWYDRLSCGQPIAATLENLSASTRELFERDRTQSMLLVPIRIRGDFWGAIGFDDCHHCRQWTDEEIAVLITMAASIGSLLERERARQQISTLQNHYDRCLQQIAANVPGFIYQFIQHADGSQAVIYASDGSRELFELEPEQIQADFHVLTDAIHPDDRASYLESVARSAETLEPWHWEGRLLTPKGILKWVKGIARARKEGDNIIWDGLVMDISDRAFAQEQLRASEERLQSFFNATFEAVFFHQNGILVDLNPAAEALFGYSARELIGRSVLQLTTPEGQALIRERLRSPSDEPFEAIGLKKDGTVFPCEVRAKDITYRGQPARVVSLRDLAELKRSLAAVKASEAKNRALLNAIPDLMFRFSIDGVYLDFKAEKDSDLAAPPNQIIGRSVYDLIPKWVADLFIKHVKIAIETGETQSFEYYLWHRNPDGSQQRRDWEARLALCGDREVMAIVRDISDRKSSEQVRNQLIASLQQARDRLKAAIDAVPGSVSWIASDYTYLGVNESLASSFGLSPEEFVGQKVGFINGCIDPNGEFPEFVREFFTSDVQQASREITSPHGSNGPKHYLIVAQKYQRGQAAIFVGIDITERQRMEEALRVSEDKFSKAFRSSPDSIAIASLADGRYLEVNDSCLRIFGYEREELIGRCPCELNIWVDPDARSRLLERVQREGGIYNEEVELRSKSGDIRIGLLSAEPIQLGNEACVLTVTNDITERKRAEAQLREKEEQYRQIFEATSDALMINDPETGKVVEVNPACCQMHGYTYEEFIGMHPKDYVYPENYHLFEEFRETVQAGGSQFFQRAKAQRKDGSTFYVDVLGTSFTYRGKPHLLGVGRDVTSQVLYEQKLRAAAEREHLLGEIAIRIRRSLDLSKILKTAVDEVRHFLQADRVFITHLDGKSDGTVVAESVADERQSVLGYTVERELYDREIVSFFDRRAVRAIDDTTQISVSPSMDRYFQEFEIKASLAVRILVDDRLFGLLVVNQCDRTRHWESSEKEFLERLATQLAIAMQQAQLYQQLAALNANLERQVEERTCELQQAVTELQELHKLKDLFLHAVTHDLRTPVMGTLLLVKNLLQSQSEGHTISVGRSVLERTIQGCDRQLNLIDSLLEVHSSEVRGTILHCERLRIAPLVRSLVVELQPLLDKNQATLTNTIPEDLPEIEGDPSQLWRVWENLIVNALNHNPPGIQLTLNASFDRVNGNRSEIRCTIADNGVGMQPEQCENLFELYARGDRARQSTGIGLGLYLCRQIINAHGGQIGAISRPGDGATFWFTLPLDRPSSP</sequence>
<dbReference type="CDD" id="cd00075">
    <property type="entry name" value="HATPase"/>
    <property type="match status" value="1"/>
</dbReference>
<evidence type="ECO:0000313" key="15">
    <source>
        <dbReference type="Proteomes" id="UP000500857"/>
    </source>
</evidence>
<evidence type="ECO:0000256" key="2">
    <source>
        <dbReference type="ARBA" id="ARBA00006402"/>
    </source>
</evidence>
<dbReference type="Pfam" id="PF13426">
    <property type="entry name" value="PAS_9"/>
    <property type="match status" value="2"/>
</dbReference>
<evidence type="ECO:0000259" key="10">
    <source>
        <dbReference type="PROSITE" id="PS50046"/>
    </source>
</evidence>
<dbReference type="InterPro" id="IPR001610">
    <property type="entry name" value="PAC"/>
</dbReference>
<feature type="compositionally biased region" description="Basic residues" evidence="9">
    <location>
        <begin position="10"/>
        <end position="20"/>
    </location>
</feature>
<protein>
    <recommendedName>
        <fullName evidence="3">histidine kinase</fullName>
        <ecNumber evidence="3">2.7.13.3</ecNumber>
    </recommendedName>
</protein>
<dbReference type="Pfam" id="PF02518">
    <property type="entry name" value="HATPase_c"/>
    <property type="match status" value="1"/>
</dbReference>
<evidence type="ECO:0000259" key="12">
    <source>
        <dbReference type="PROSITE" id="PS50112"/>
    </source>
</evidence>
<feature type="domain" description="PAC" evidence="13">
    <location>
        <begin position="789"/>
        <end position="839"/>
    </location>
</feature>
<dbReference type="PANTHER" id="PTHR43304">
    <property type="entry name" value="PHYTOCHROME-LIKE PROTEIN CPH1"/>
    <property type="match status" value="1"/>
</dbReference>
<evidence type="ECO:0000256" key="9">
    <source>
        <dbReference type="SAM" id="MobiDB-lite"/>
    </source>
</evidence>
<evidence type="ECO:0000256" key="6">
    <source>
        <dbReference type="ARBA" id="ARBA00022777"/>
    </source>
</evidence>
<dbReference type="Proteomes" id="UP000500857">
    <property type="component" value="Chromosome"/>
</dbReference>
<dbReference type="SMART" id="SM00387">
    <property type="entry name" value="HATPase_c"/>
    <property type="match status" value="1"/>
</dbReference>
<dbReference type="InterPro" id="IPR016132">
    <property type="entry name" value="Phyto_chromo_attachment"/>
</dbReference>
<evidence type="ECO:0000313" key="14">
    <source>
        <dbReference type="EMBL" id="QIZ72533.1"/>
    </source>
</evidence>
<dbReference type="InterPro" id="IPR013656">
    <property type="entry name" value="PAS_4"/>
</dbReference>
<dbReference type="PROSITE" id="PS50112">
    <property type="entry name" value="PAS"/>
    <property type="match status" value="5"/>
</dbReference>
<keyword evidence="5" id="KW-0808">Transferase</keyword>
<dbReference type="InterPro" id="IPR036890">
    <property type="entry name" value="HATPase_C_sf"/>
</dbReference>
<dbReference type="InterPro" id="IPR000014">
    <property type="entry name" value="PAS"/>
</dbReference>
<reference evidence="14 15" key="1">
    <citation type="submission" date="2020-04" db="EMBL/GenBank/DDBJ databases">
        <authorList>
            <person name="Basu S."/>
            <person name="Maruthanayagam V."/>
            <person name="Chakraborty S."/>
            <person name="Pramanik A."/>
            <person name="Mukherjee J."/>
            <person name="Brink B."/>
        </authorList>
    </citation>
    <scope>NUCLEOTIDE SEQUENCE [LARGE SCALE GENOMIC DNA]</scope>
    <source>
        <strain evidence="14 15">AP17</strain>
    </source>
</reference>
<dbReference type="Pfam" id="PF00512">
    <property type="entry name" value="HisKA"/>
    <property type="match status" value="1"/>
</dbReference>
<dbReference type="SMART" id="SM00086">
    <property type="entry name" value="PAC"/>
    <property type="match status" value="5"/>
</dbReference>
<feature type="coiled-coil region" evidence="8">
    <location>
        <begin position="1114"/>
        <end position="1158"/>
    </location>
</feature>
<dbReference type="InterPro" id="IPR000700">
    <property type="entry name" value="PAS-assoc_C"/>
</dbReference>
<proteinExistence type="inferred from homology"/>
<dbReference type="SUPFAM" id="SSF47384">
    <property type="entry name" value="Homodimeric domain of signal transducing histidine kinase"/>
    <property type="match status" value="1"/>
</dbReference>
<feature type="domain" description="Histidine kinase" evidence="11">
    <location>
        <begin position="1172"/>
        <end position="1395"/>
    </location>
</feature>
<dbReference type="PROSITE" id="PS50113">
    <property type="entry name" value="PAC"/>
    <property type="match status" value="1"/>
</dbReference>
<dbReference type="SUPFAM" id="SSF55785">
    <property type="entry name" value="PYP-like sensor domain (PAS domain)"/>
    <property type="match status" value="6"/>
</dbReference>
<dbReference type="InterPro" id="IPR005467">
    <property type="entry name" value="His_kinase_dom"/>
</dbReference>
<feature type="domain" description="PAS" evidence="12">
    <location>
        <begin position="228"/>
        <end position="286"/>
    </location>
</feature>
<dbReference type="SMART" id="SM00091">
    <property type="entry name" value="PAS"/>
    <property type="match status" value="6"/>
</dbReference>
<keyword evidence="6" id="KW-0418">Kinase</keyword>
<feature type="domain" description="PAS" evidence="12">
    <location>
        <begin position="340"/>
        <end position="403"/>
    </location>
</feature>
<dbReference type="Gene3D" id="3.30.565.10">
    <property type="entry name" value="Histidine kinase-like ATPase, C-terminal domain"/>
    <property type="match status" value="1"/>
</dbReference>
<feature type="domain" description="PAS" evidence="12">
    <location>
        <begin position="840"/>
        <end position="911"/>
    </location>
</feature>
<organism evidence="14 15">
    <name type="scientific">Oxynema aestuarii AP17</name>
    <dbReference type="NCBI Taxonomy" id="2064643"/>
    <lineage>
        <taxon>Bacteria</taxon>
        <taxon>Bacillati</taxon>
        <taxon>Cyanobacteriota</taxon>
        <taxon>Cyanophyceae</taxon>
        <taxon>Oscillatoriophycideae</taxon>
        <taxon>Oscillatoriales</taxon>
        <taxon>Oscillatoriaceae</taxon>
        <taxon>Oxynema</taxon>
        <taxon>Oxynema aestuarii</taxon>
    </lineage>
</organism>
<dbReference type="GO" id="GO:0000155">
    <property type="term" value="F:phosphorelay sensor kinase activity"/>
    <property type="evidence" value="ECO:0007669"/>
    <property type="project" value="InterPro"/>
</dbReference>
<dbReference type="InterPro" id="IPR013767">
    <property type="entry name" value="PAS_fold"/>
</dbReference>
<keyword evidence="7" id="KW-0902">Two-component regulatory system</keyword>
<comment type="catalytic activity">
    <reaction evidence="1">
        <text>ATP + protein L-histidine = ADP + protein N-phospho-L-histidine.</text>
        <dbReference type="EC" id="2.7.13.3"/>
    </reaction>
</comment>
<dbReference type="InterPro" id="IPR052162">
    <property type="entry name" value="Sensor_kinase/Photoreceptor"/>
</dbReference>
<feature type="domain" description="Phytochrome chromophore attachment site" evidence="10">
    <location>
        <begin position="984"/>
        <end position="1120"/>
    </location>
</feature>
<dbReference type="SUPFAM" id="SSF55781">
    <property type="entry name" value="GAF domain-like"/>
    <property type="match status" value="2"/>
</dbReference>
<dbReference type="PRINTS" id="PR00344">
    <property type="entry name" value="BCTRLSENSOR"/>
</dbReference>
<dbReference type="InterPro" id="IPR004358">
    <property type="entry name" value="Sig_transdc_His_kin-like_C"/>
</dbReference>
<dbReference type="Gene3D" id="3.30.450.20">
    <property type="entry name" value="PAS domain"/>
    <property type="match status" value="6"/>
</dbReference>
<dbReference type="NCBIfam" id="TIGR00229">
    <property type="entry name" value="sensory_box"/>
    <property type="match status" value="3"/>
</dbReference>
<dbReference type="GO" id="GO:0006355">
    <property type="term" value="P:regulation of DNA-templated transcription"/>
    <property type="evidence" value="ECO:0007669"/>
    <property type="project" value="InterPro"/>
</dbReference>
<dbReference type="EC" id="2.7.13.3" evidence="3"/>
<accession>A0A6H1U3C2</accession>
<feature type="domain" description="PAS" evidence="12">
    <location>
        <begin position="715"/>
        <end position="784"/>
    </location>
</feature>
<gene>
    <name evidence="14" type="ORF">HCG48_19665</name>
</gene>
<dbReference type="KEGG" id="oxy:HCG48_19665"/>
<dbReference type="InterPro" id="IPR003018">
    <property type="entry name" value="GAF"/>
</dbReference>
<keyword evidence="4" id="KW-0597">Phosphoprotein</keyword>
<keyword evidence="8" id="KW-0175">Coiled coil</keyword>
<dbReference type="InterPro" id="IPR029016">
    <property type="entry name" value="GAF-like_dom_sf"/>
</dbReference>
<dbReference type="Pfam" id="PF08447">
    <property type="entry name" value="PAS_3"/>
    <property type="match status" value="1"/>
</dbReference>